<evidence type="ECO:0000259" key="3">
    <source>
        <dbReference type="Pfam" id="PF19701"/>
    </source>
</evidence>
<dbReference type="Proteomes" id="UP000190366">
    <property type="component" value="Unassembled WGS sequence"/>
</dbReference>
<feature type="domain" description="DUF6199" evidence="3">
    <location>
        <begin position="8"/>
        <end position="65"/>
    </location>
</feature>
<evidence type="ECO:0000256" key="2">
    <source>
        <dbReference type="SAM" id="Phobius"/>
    </source>
</evidence>
<feature type="transmembrane region" description="Helical" evidence="2">
    <location>
        <begin position="47"/>
        <end position="67"/>
    </location>
</feature>
<dbReference type="RefSeq" id="WP_005063180.1">
    <property type="nucleotide sequence ID" value="NZ_CP065272.1"/>
</dbReference>
<evidence type="ECO:0000313" key="4">
    <source>
        <dbReference type="EMBL" id="SKZ53773.1"/>
    </source>
</evidence>
<organism evidence="4 5">
    <name type="scientific">Mycobacteroides abscessus subsp. massiliense</name>
    <dbReference type="NCBI Taxonomy" id="1962118"/>
    <lineage>
        <taxon>Bacteria</taxon>
        <taxon>Bacillati</taxon>
        <taxon>Actinomycetota</taxon>
        <taxon>Actinomycetes</taxon>
        <taxon>Mycobacteriales</taxon>
        <taxon>Mycobacteriaceae</taxon>
        <taxon>Mycobacteroides</taxon>
        <taxon>Mycobacteroides abscessus</taxon>
    </lineage>
</organism>
<keyword evidence="2" id="KW-0472">Membrane</keyword>
<dbReference type="EMBL" id="FVQL01000001">
    <property type="protein sequence ID" value="SKZ53773.1"/>
    <property type="molecule type" value="Genomic_DNA"/>
</dbReference>
<protein>
    <recommendedName>
        <fullName evidence="3">DUF6199 domain-containing protein</fullName>
    </recommendedName>
</protein>
<proteinExistence type="predicted"/>
<name>A0A1T6BNN7_9MYCO</name>
<feature type="compositionally biased region" description="Polar residues" evidence="1">
    <location>
        <begin position="113"/>
        <end position="123"/>
    </location>
</feature>
<comment type="caution">
    <text evidence="4">The sequence shown here is derived from an EMBL/GenBank/DDBJ whole genome shotgun (WGS) entry which is preliminary data.</text>
</comment>
<dbReference type="AlphaFoldDB" id="A0A1T6BNN7"/>
<evidence type="ECO:0000256" key="1">
    <source>
        <dbReference type="SAM" id="MobiDB-lite"/>
    </source>
</evidence>
<dbReference type="Pfam" id="PF19701">
    <property type="entry name" value="DUF6199"/>
    <property type="match status" value="1"/>
</dbReference>
<keyword evidence="2" id="KW-1133">Transmembrane helix</keyword>
<dbReference type="InterPro" id="IPR045679">
    <property type="entry name" value="DUF6199"/>
</dbReference>
<sequence>MGGLLLFLGLIVVPFLLWSIFDPKSQWQVLSSWKYRNPEANEPSEAAYAMTRIGGAVGLVVLVVLGYKMVQADRKYRELMPPASSASITSPLDSRVCGSCRFPAGYRHDPHTRSVSTPTPRPR</sequence>
<gene>
    <name evidence="4" type="ORF">SAMEA2275630_05126</name>
</gene>
<evidence type="ECO:0000313" key="5">
    <source>
        <dbReference type="Proteomes" id="UP000190366"/>
    </source>
</evidence>
<reference evidence="4 5" key="1">
    <citation type="submission" date="2016-11" db="EMBL/GenBank/DDBJ databases">
        <authorList>
            <consortium name="Pathogen Informatics"/>
        </authorList>
    </citation>
    <scope>NUCLEOTIDE SEQUENCE [LARGE SCALE GENOMIC DNA]</scope>
    <source>
        <strain evidence="4 5">1168</strain>
    </source>
</reference>
<accession>A0A1T6BNN7</accession>
<feature type="region of interest" description="Disordered" evidence="1">
    <location>
        <begin position="103"/>
        <end position="123"/>
    </location>
</feature>
<keyword evidence="2" id="KW-0812">Transmembrane</keyword>